<dbReference type="Gene3D" id="1.10.8.10">
    <property type="entry name" value="DNA helicase RuvA subunit, C-terminal domain"/>
    <property type="match status" value="1"/>
</dbReference>
<evidence type="ECO:0000313" key="3">
    <source>
        <dbReference type="Proteomes" id="UP000324222"/>
    </source>
</evidence>
<feature type="compositionally biased region" description="Low complexity" evidence="1">
    <location>
        <begin position="29"/>
        <end position="44"/>
    </location>
</feature>
<gene>
    <name evidence="2" type="ORF">E2C01_058149</name>
</gene>
<evidence type="ECO:0000313" key="2">
    <source>
        <dbReference type="EMBL" id="MPC64039.1"/>
    </source>
</evidence>
<protein>
    <submittedName>
        <fullName evidence="2">Uncharacterized protein</fullName>
    </submittedName>
</protein>
<accession>A0A5B7H277</accession>
<name>A0A5B7H277_PORTR</name>
<evidence type="ECO:0000256" key="1">
    <source>
        <dbReference type="SAM" id="MobiDB-lite"/>
    </source>
</evidence>
<dbReference type="Proteomes" id="UP000324222">
    <property type="component" value="Unassembled WGS sequence"/>
</dbReference>
<proteinExistence type="predicted"/>
<feature type="region of interest" description="Disordered" evidence="1">
    <location>
        <begin position="1"/>
        <end position="66"/>
    </location>
</feature>
<dbReference type="OrthoDB" id="5918007at2759"/>
<organism evidence="2 3">
    <name type="scientific">Portunus trituberculatus</name>
    <name type="common">Swimming crab</name>
    <name type="synonym">Neptunus trituberculatus</name>
    <dbReference type="NCBI Taxonomy" id="210409"/>
    <lineage>
        <taxon>Eukaryota</taxon>
        <taxon>Metazoa</taxon>
        <taxon>Ecdysozoa</taxon>
        <taxon>Arthropoda</taxon>
        <taxon>Crustacea</taxon>
        <taxon>Multicrustacea</taxon>
        <taxon>Malacostraca</taxon>
        <taxon>Eumalacostraca</taxon>
        <taxon>Eucarida</taxon>
        <taxon>Decapoda</taxon>
        <taxon>Pleocyemata</taxon>
        <taxon>Brachyura</taxon>
        <taxon>Eubrachyura</taxon>
        <taxon>Portunoidea</taxon>
        <taxon>Portunidae</taxon>
        <taxon>Portuninae</taxon>
        <taxon>Portunus</taxon>
    </lineage>
</organism>
<feature type="compositionally biased region" description="Gly residues" evidence="1">
    <location>
        <begin position="1"/>
        <end position="10"/>
    </location>
</feature>
<keyword evidence="3" id="KW-1185">Reference proteome</keyword>
<sequence>MSSGGRGSRGNKGSRISGGERSTDSNIATQKHQQQQTTPLQPQKMDSQTSDKSKGGDAVPHKIAPTAEQLRIAQMIDNSRTEPEKLLQEKINQVGNHMISDSKFLATVTSHAISLWWL</sequence>
<reference evidence="2 3" key="1">
    <citation type="submission" date="2019-05" db="EMBL/GenBank/DDBJ databases">
        <title>Another draft genome of Portunus trituberculatus and its Hox gene families provides insights of decapod evolution.</title>
        <authorList>
            <person name="Jeong J.-H."/>
            <person name="Song I."/>
            <person name="Kim S."/>
            <person name="Choi T."/>
            <person name="Kim D."/>
            <person name="Ryu S."/>
            <person name="Kim W."/>
        </authorList>
    </citation>
    <scope>NUCLEOTIDE SEQUENCE [LARGE SCALE GENOMIC DNA]</scope>
    <source>
        <tissue evidence="2">Muscle</tissue>
    </source>
</reference>
<dbReference type="EMBL" id="VSRR010021576">
    <property type="protein sequence ID" value="MPC64039.1"/>
    <property type="molecule type" value="Genomic_DNA"/>
</dbReference>
<comment type="caution">
    <text evidence="2">The sequence shown here is derived from an EMBL/GenBank/DDBJ whole genome shotgun (WGS) entry which is preliminary data.</text>
</comment>
<dbReference type="AlphaFoldDB" id="A0A5B7H277"/>